<feature type="transmembrane region" description="Helical" evidence="8">
    <location>
        <begin position="355"/>
        <end position="377"/>
    </location>
</feature>
<dbReference type="PANTHER" id="PTHR23522:SF10">
    <property type="entry name" value="3-PHENYLPROPIONIC ACID TRANSPORTER-RELATED"/>
    <property type="match status" value="1"/>
</dbReference>
<dbReference type="STRING" id="1123510.GCA_000620025_02077"/>
<keyword evidence="7 8" id="KW-0472">Membrane</keyword>
<dbReference type="InterPro" id="IPR000576">
    <property type="entry name" value="LacY/RafB_perm_fam"/>
</dbReference>
<reference evidence="9 10" key="1">
    <citation type="submission" date="2018-09" db="EMBL/GenBank/DDBJ databases">
        <title>Zymobacter palmae IAM14233 (=T109) whole genome analysis.</title>
        <authorList>
            <person name="Yanase H."/>
        </authorList>
    </citation>
    <scope>NUCLEOTIDE SEQUENCE [LARGE SCALE GENOMIC DNA]</scope>
    <source>
        <strain evidence="9 10">IAM14233</strain>
    </source>
</reference>
<feature type="transmembrane region" description="Helical" evidence="8">
    <location>
        <begin position="318"/>
        <end position="343"/>
    </location>
</feature>
<dbReference type="InterPro" id="IPR036259">
    <property type="entry name" value="MFS_trans_sf"/>
</dbReference>
<dbReference type="Pfam" id="PF01306">
    <property type="entry name" value="LacY_symp"/>
    <property type="match status" value="1"/>
</dbReference>
<feature type="transmembrane region" description="Helical" evidence="8">
    <location>
        <begin position="12"/>
        <end position="34"/>
    </location>
</feature>
<keyword evidence="5 8" id="KW-0812">Transmembrane</keyword>
<dbReference type="KEGG" id="zpl:ZBT109_1890"/>
<comment type="subcellular location">
    <subcellularLocation>
        <location evidence="1">Cell inner membrane</location>
        <topology evidence="1">Multi-pass membrane protein</topology>
    </subcellularLocation>
</comment>
<dbReference type="GO" id="GO:0030395">
    <property type="term" value="F:lactose binding"/>
    <property type="evidence" value="ECO:0007669"/>
    <property type="project" value="TreeGrafter"/>
</dbReference>
<feature type="transmembrane region" description="Helical" evidence="8">
    <location>
        <begin position="259"/>
        <end position="279"/>
    </location>
</feature>
<evidence type="ECO:0000256" key="3">
    <source>
        <dbReference type="ARBA" id="ARBA00022475"/>
    </source>
</evidence>
<evidence type="ECO:0000256" key="6">
    <source>
        <dbReference type="ARBA" id="ARBA00022989"/>
    </source>
</evidence>
<sequence length="424" mass="46663">MPTRAVRYYLTLSALILLFSISLGSSFIMFQSLLRIGIQLDTAQISIIYIAIAFIALFCAPVFGVWQGMLGTSRKLLAIIGIGLVLTTSILGVLFVVVAKFSFVLAVAIAGLYFGTIIQSGVGTVESYCEQATRRLGYFEYGQVRLWAPLGVSTATVMSGFWLTVNPYICFWVSSVSGFLFLLALMTLDTTPLERVEETSAALLKKKSPLEYIRALVGNFKFWRLASYLFIVSSGSMLFDQQYPIFFSKLFEVPEVGMKTAGAILFVQMLMEAACSIFLPFIINKTGARNGLLIAGAIMGIRILTISLTAYIPASYQIYWAGGLKLLQAIEIPLLILSTFKYIAQHFEERFTATVFLIGFQCSQQVSTIFLSSLIGLSYKTSLGYTGTYALMALVILALTFLAIFTLPRRTSYSQDNVEAIAAS</sequence>
<evidence type="ECO:0000256" key="2">
    <source>
        <dbReference type="ARBA" id="ARBA00022448"/>
    </source>
</evidence>
<evidence type="ECO:0000256" key="7">
    <source>
        <dbReference type="ARBA" id="ARBA00023136"/>
    </source>
</evidence>
<feature type="transmembrane region" description="Helical" evidence="8">
    <location>
        <begin position="222"/>
        <end position="239"/>
    </location>
</feature>
<proteinExistence type="predicted"/>
<dbReference type="SUPFAM" id="SSF103473">
    <property type="entry name" value="MFS general substrate transporter"/>
    <property type="match status" value="1"/>
</dbReference>
<feature type="transmembrane region" description="Helical" evidence="8">
    <location>
        <begin position="389"/>
        <end position="407"/>
    </location>
</feature>
<keyword evidence="2" id="KW-0813">Transport</keyword>
<evidence type="ECO:0000313" key="9">
    <source>
        <dbReference type="EMBL" id="BBG30636.1"/>
    </source>
</evidence>
<feature type="transmembrane region" description="Helical" evidence="8">
    <location>
        <begin position="46"/>
        <end position="64"/>
    </location>
</feature>
<dbReference type="GO" id="GO:0005886">
    <property type="term" value="C:plasma membrane"/>
    <property type="evidence" value="ECO:0007669"/>
    <property type="project" value="UniProtKB-SubCell"/>
</dbReference>
<dbReference type="PRINTS" id="PR00174">
    <property type="entry name" value="LACYSMPORT"/>
</dbReference>
<keyword evidence="4" id="KW-0997">Cell inner membrane</keyword>
<accession>A0A348HG84</accession>
<dbReference type="AlphaFoldDB" id="A0A348HG84"/>
<dbReference type="NCBIfam" id="TIGR00882">
    <property type="entry name" value="2A0105"/>
    <property type="match status" value="1"/>
</dbReference>
<gene>
    <name evidence="9" type="ORF">ZBT109_1890</name>
</gene>
<dbReference type="PANTHER" id="PTHR23522">
    <property type="entry name" value="BLL5896 PROTEIN"/>
    <property type="match status" value="1"/>
</dbReference>
<feature type="transmembrane region" description="Helical" evidence="8">
    <location>
        <begin position="103"/>
        <end position="125"/>
    </location>
</feature>
<keyword evidence="10" id="KW-1185">Reference proteome</keyword>
<evidence type="ECO:0000256" key="1">
    <source>
        <dbReference type="ARBA" id="ARBA00004429"/>
    </source>
</evidence>
<feature type="transmembrane region" description="Helical" evidence="8">
    <location>
        <begin position="291"/>
        <end position="312"/>
    </location>
</feature>
<dbReference type="Gene3D" id="1.20.1250.20">
    <property type="entry name" value="MFS general substrate transporter like domains"/>
    <property type="match status" value="2"/>
</dbReference>
<dbReference type="GO" id="GO:0015528">
    <property type="term" value="F:lactose:proton symporter activity"/>
    <property type="evidence" value="ECO:0007669"/>
    <property type="project" value="TreeGrafter"/>
</dbReference>
<protein>
    <submittedName>
        <fullName evidence="9">Permeases of the major facilitator superfamily</fullName>
    </submittedName>
</protein>
<name>A0A348HG84_9GAMM</name>
<dbReference type="EMBL" id="AP018933">
    <property type="protein sequence ID" value="BBG30636.1"/>
    <property type="molecule type" value="Genomic_DNA"/>
</dbReference>
<evidence type="ECO:0000256" key="8">
    <source>
        <dbReference type="SAM" id="Phobius"/>
    </source>
</evidence>
<organism evidence="9 10">
    <name type="scientific">Zymobacter palmae</name>
    <dbReference type="NCBI Taxonomy" id="33074"/>
    <lineage>
        <taxon>Bacteria</taxon>
        <taxon>Pseudomonadati</taxon>
        <taxon>Pseudomonadota</taxon>
        <taxon>Gammaproteobacteria</taxon>
        <taxon>Oceanospirillales</taxon>
        <taxon>Halomonadaceae</taxon>
        <taxon>Zymobacter group</taxon>
        <taxon>Zymobacter</taxon>
    </lineage>
</organism>
<keyword evidence="3" id="KW-1003">Cell membrane</keyword>
<evidence type="ECO:0000256" key="5">
    <source>
        <dbReference type="ARBA" id="ARBA00022692"/>
    </source>
</evidence>
<evidence type="ECO:0000256" key="4">
    <source>
        <dbReference type="ARBA" id="ARBA00022519"/>
    </source>
</evidence>
<feature type="transmembrane region" description="Helical" evidence="8">
    <location>
        <begin position="146"/>
        <end position="165"/>
    </location>
</feature>
<evidence type="ECO:0000313" key="10">
    <source>
        <dbReference type="Proteomes" id="UP000267342"/>
    </source>
</evidence>
<dbReference type="OrthoDB" id="7065110at2"/>
<feature type="transmembrane region" description="Helical" evidence="8">
    <location>
        <begin position="171"/>
        <end position="188"/>
    </location>
</feature>
<keyword evidence="6 8" id="KW-1133">Transmembrane helix</keyword>
<feature type="transmembrane region" description="Helical" evidence="8">
    <location>
        <begin position="76"/>
        <end position="97"/>
    </location>
</feature>
<dbReference type="RefSeq" id="WP_084261799.1">
    <property type="nucleotide sequence ID" value="NZ_AP018933.1"/>
</dbReference>
<dbReference type="Proteomes" id="UP000267342">
    <property type="component" value="Chromosome"/>
</dbReference>